<feature type="transmembrane region" description="Helical" evidence="8">
    <location>
        <begin position="217"/>
        <end position="240"/>
    </location>
</feature>
<feature type="domain" description="Major facilitator superfamily (MFS) profile" evidence="9">
    <location>
        <begin position="8"/>
        <end position="403"/>
    </location>
</feature>
<keyword evidence="7 8" id="KW-0472">Membrane</keyword>
<feature type="transmembrane region" description="Helical" evidence="8">
    <location>
        <begin position="7"/>
        <end position="30"/>
    </location>
</feature>
<organism evidence="10 11">
    <name type="scientific">Pedobacter cryoconitis</name>
    <dbReference type="NCBI Taxonomy" id="188932"/>
    <lineage>
        <taxon>Bacteria</taxon>
        <taxon>Pseudomonadati</taxon>
        <taxon>Bacteroidota</taxon>
        <taxon>Sphingobacteriia</taxon>
        <taxon>Sphingobacteriales</taxon>
        <taxon>Sphingobacteriaceae</taxon>
        <taxon>Pedobacter</taxon>
    </lineage>
</organism>
<protein>
    <submittedName>
        <fullName evidence="10">MFS transporter</fullName>
    </submittedName>
</protein>
<feature type="transmembrane region" description="Helical" evidence="8">
    <location>
        <begin position="42"/>
        <end position="67"/>
    </location>
</feature>
<evidence type="ECO:0000256" key="6">
    <source>
        <dbReference type="ARBA" id="ARBA00022989"/>
    </source>
</evidence>
<gene>
    <name evidence="10" type="ORF">AY601_1433</name>
</gene>
<dbReference type="PANTHER" id="PTHR23504">
    <property type="entry name" value="MAJOR FACILITATOR SUPERFAMILY DOMAIN-CONTAINING PROTEIN 10"/>
    <property type="match status" value="1"/>
</dbReference>
<dbReference type="AlphaFoldDB" id="A0A127VAW2"/>
<dbReference type="PROSITE" id="PS50850">
    <property type="entry name" value="MFS"/>
    <property type="match status" value="1"/>
</dbReference>
<dbReference type="InterPro" id="IPR036259">
    <property type="entry name" value="MFS_trans_sf"/>
</dbReference>
<dbReference type="InterPro" id="IPR011701">
    <property type="entry name" value="MFS"/>
</dbReference>
<evidence type="ECO:0000313" key="11">
    <source>
        <dbReference type="Proteomes" id="UP000071561"/>
    </source>
</evidence>
<feature type="transmembrane region" description="Helical" evidence="8">
    <location>
        <begin position="165"/>
        <end position="185"/>
    </location>
</feature>
<dbReference type="InterPro" id="IPR020846">
    <property type="entry name" value="MFS_dom"/>
</dbReference>
<dbReference type="PROSITE" id="PS00216">
    <property type="entry name" value="SUGAR_TRANSPORT_1"/>
    <property type="match status" value="1"/>
</dbReference>
<dbReference type="InterPro" id="IPR005829">
    <property type="entry name" value="Sugar_transporter_CS"/>
</dbReference>
<dbReference type="RefSeq" id="WP_068398465.1">
    <property type="nucleotide sequence ID" value="NZ_CP014504.1"/>
</dbReference>
<sequence>MASPKKSAIGFIFITLLIDFTGFGIIIPVLPKLIEELTGGGLSVAALYGGYLTISYSIMQFISAPVLGGLSDKFGRRPILLASLFGLGIDYIFLAFAPTIGWLFVGRALAGVTGASFTTAMAYIADVSTPEKRAQNFGMIGAAFGIGFIVGPVIGGVFSQFGLRIPFIISAVLALVNWLYGYFILPESLAKENRRSFDWKRANPVGSLLRVVQFPKLIGLLAALFLLYLAAHAVQSTWTYYTMEKFHWNEAWVGYSLGFVGIVVGVVQGGLIRIIIPKIGQEKAVFYGLFLYMIGFVLFAFATKGWMMFAFMLPYGLAGIYGPAMQGIISNHVEANAQGEIQGFTASLMSMAAIFGPLIMNNLFHYFTDPKNAIYFPGAPFLMAAFLTLIGLFICAAALKKHHS</sequence>
<dbReference type="CDD" id="cd17388">
    <property type="entry name" value="MFS_TetA"/>
    <property type="match status" value="1"/>
</dbReference>
<feature type="transmembrane region" description="Helical" evidence="8">
    <location>
        <begin position="252"/>
        <end position="272"/>
    </location>
</feature>
<dbReference type="Gene3D" id="1.20.1250.20">
    <property type="entry name" value="MFS general substrate transporter like domains"/>
    <property type="match status" value="1"/>
</dbReference>
<evidence type="ECO:0000256" key="7">
    <source>
        <dbReference type="ARBA" id="ARBA00023136"/>
    </source>
</evidence>
<dbReference type="KEGG" id="pcm:AY601_1433"/>
<dbReference type="InterPro" id="IPR001958">
    <property type="entry name" value="Tet-R_TetA/multi-R_MdtG-like"/>
</dbReference>
<evidence type="ECO:0000313" key="10">
    <source>
        <dbReference type="EMBL" id="AMP98350.1"/>
    </source>
</evidence>
<feature type="transmembrane region" description="Helical" evidence="8">
    <location>
        <begin position="341"/>
        <end position="360"/>
    </location>
</feature>
<feature type="transmembrane region" description="Helical" evidence="8">
    <location>
        <begin position="79"/>
        <end position="98"/>
    </location>
</feature>
<dbReference type="GO" id="GO:0022857">
    <property type="term" value="F:transmembrane transporter activity"/>
    <property type="evidence" value="ECO:0007669"/>
    <property type="project" value="InterPro"/>
</dbReference>
<evidence type="ECO:0000256" key="3">
    <source>
        <dbReference type="ARBA" id="ARBA00007520"/>
    </source>
</evidence>
<dbReference type="OrthoDB" id="9793283at2"/>
<dbReference type="PANTHER" id="PTHR23504:SF15">
    <property type="entry name" value="MAJOR FACILITATOR SUPERFAMILY (MFS) PROFILE DOMAIN-CONTAINING PROTEIN"/>
    <property type="match status" value="1"/>
</dbReference>
<keyword evidence="11" id="KW-1185">Reference proteome</keyword>
<accession>A0A127VAW2</accession>
<dbReference type="SUPFAM" id="SSF103473">
    <property type="entry name" value="MFS general substrate transporter"/>
    <property type="match status" value="1"/>
</dbReference>
<evidence type="ECO:0000256" key="1">
    <source>
        <dbReference type="ARBA" id="ARBA00003279"/>
    </source>
</evidence>
<evidence type="ECO:0000259" key="9">
    <source>
        <dbReference type="PROSITE" id="PS50850"/>
    </source>
</evidence>
<dbReference type="GO" id="GO:0016020">
    <property type="term" value="C:membrane"/>
    <property type="evidence" value="ECO:0007669"/>
    <property type="project" value="UniProtKB-SubCell"/>
</dbReference>
<feature type="transmembrane region" description="Helical" evidence="8">
    <location>
        <begin position="380"/>
        <end position="399"/>
    </location>
</feature>
<proteinExistence type="inferred from homology"/>
<keyword evidence="5 8" id="KW-0812">Transmembrane</keyword>
<comment type="subcellular location">
    <subcellularLocation>
        <location evidence="2">Membrane</location>
        <topology evidence="2">Multi-pass membrane protein</topology>
    </subcellularLocation>
</comment>
<evidence type="ECO:0000256" key="2">
    <source>
        <dbReference type="ARBA" id="ARBA00004141"/>
    </source>
</evidence>
<comment type="function">
    <text evidence="1">Resistance to tetracycline by an active tetracycline efflux. This is an energy-dependent process that decreases the accumulation of the antibiotic in whole cells. This protein functions as a metal-tetracycline/H(+) antiporter.</text>
</comment>
<feature type="transmembrane region" description="Helical" evidence="8">
    <location>
        <begin position="137"/>
        <end position="159"/>
    </location>
</feature>
<dbReference type="Pfam" id="PF07690">
    <property type="entry name" value="MFS_1"/>
    <property type="match status" value="1"/>
</dbReference>
<evidence type="ECO:0000256" key="5">
    <source>
        <dbReference type="ARBA" id="ARBA00022692"/>
    </source>
</evidence>
<evidence type="ECO:0000256" key="8">
    <source>
        <dbReference type="SAM" id="Phobius"/>
    </source>
</evidence>
<dbReference type="PRINTS" id="PR01035">
    <property type="entry name" value="TCRTETA"/>
</dbReference>
<comment type="similarity">
    <text evidence="3">Belongs to the major facilitator superfamily. TCR/Tet family.</text>
</comment>
<feature type="transmembrane region" description="Helical" evidence="8">
    <location>
        <begin position="308"/>
        <end position="329"/>
    </location>
</feature>
<keyword evidence="4" id="KW-0813">Transport</keyword>
<name>A0A127VAW2_9SPHI</name>
<feature type="transmembrane region" description="Helical" evidence="8">
    <location>
        <begin position="104"/>
        <end position="125"/>
    </location>
</feature>
<evidence type="ECO:0000256" key="4">
    <source>
        <dbReference type="ARBA" id="ARBA00022448"/>
    </source>
</evidence>
<reference evidence="10 11" key="1">
    <citation type="submission" date="2016-03" db="EMBL/GenBank/DDBJ databases">
        <title>Complete genome sequence of Pedobacter cryoconitis PAMC 27485.</title>
        <authorList>
            <person name="Lee J."/>
            <person name="Kim O.-S."/>
        </authorList>
    </citation>
    <scope>NUCLEOTIDE SEQUENCE [LARGE SCALE GENOMIC DNA]</scope>
    <source>
        <strain evidence="10 11">PAMC 27485</strain>
    </source>
</reference>
<dbReference type="EMBL" id="CP014504">
    <property type="protein sequence ID" value="AMP98350.1"/>
    <property type="molecule type" value="Genomic_DNA"/>
</dbReference>
<keyword evidence="6 8" id="KW-1133">Transmembrane helix</keyword>
<dbReference type="Proteomes" id="UP000071561">
    <property type="component" value="Chromosome"/>
</dbReference>
<dbReference type="PATRIC" id="fig|188932.3.peg.1491"/>
<feature type="transmembrane region" description="Helical" evidence="8">
    <location>
        <begin position="284"/>
        <end position="302"/>
    </location>
</feature>